<dbReference type="FunFam" id="1.20.1250.20:FF:000050">
    <property type="entry name" value="glucose-6-phosphate exchanger SLC37A2 isoform X1"/>
    <property type="match status" value="1"/>
</dbReference>
<accession>A0A7J6V0U9</accession>
<feature type="transmembrane region" description="Helical" evidence="8">
    <location>
        <begin position="362"/>
        <end position="383"/>
    </location>
</feature>
<dbReference type="PANTHER" id="PTHR43184">
    <property type="entry name" value="MAJOR FACILITATOR SUPERFAMILY TRANSPORTER 16, ISOFORM B"/>
    <property type="match status" value="1"/>
</dbReference>
<feature type="transmembrane region" description="Helical" evidence="8">
    <location>
        <begin position="233"/>
        <end position="251"/>
    </location>
</feature>
<comment type="caution">
    <text evidence="10">The sequence shown here is derived from an EMBL/GenBank/DDBJ whole genome shotgun (WGS) entry which is preliminary data.</text>
</comment>
<dbReference type="InterPro" id="IPR011701">
    <property type="entry name" value="MFS"/>
</dbReference>
<sequence length="573" mass="61890">MPGGLEAMRGTPPGIKLIRNLRGKEWSLKTYRYVVLLLTFIAYACYHASRKPSSIVKSVLDPVPAKNEITYPWPVGEIFVRESGLVGHPIRAKGKGWVPFNGKDGTVKLGEIDVAFLACYSIGMYVAGHLGDTLDLRLFLTVGMMGSGIFVGLFGLGYFWNIHAFWFYLVMQMIAGLFQATGWPSVVAVIGNWFGKRKRGLIMGVWNAHTSVGNICGSLLAACVLQYGWGWSFILPGGLIFMGGIMVYLLLAAYPEDVGLACPNGWDSNKVDKEPKDVESLVQNEAKENVAEAGTSTTRQYGSLSRSSAVGLVQACMIPGVIPFALCLFFAKLVAYTFLYWLPFYLSQTAIGGEYMSVKSAGNLSTLFDVGGIVGGILAGYISDKLNARATTAASFMYAAIPALLLYRWYGATSKAMNIVLMMIAGLFVNGPYALITTAVSADLGTHSSLKGNSRALATVTAIIDGTGSAGAALGPLLTGIISTKGWDAVFVMLVIGAFIAGLLLSRLVLAEILERTSKQSSASDDQRQQSIMGMTSTSIYFFHNLFLMYSTSGKTFQYSWIAVWLLTYKLVA</sequence>
<evidence type="ECO:0000256" key="4">
    <source>
        <dbReference type="ARBA" id="ARBA00022597"/>
    </source>
</evidence>
<feature type="transmembrane region" description="Helical" evidence="8">
    <location>
        <begin position="531"/>
        <end position="550"/>
    </location>
</feature>
<keyword evidence="6 8" id="KW-1133">Transmembrane helix</keyword>
<gene>
    <name evidence="10" type="ORF">FRX31_031839</name>
</gene>
<dbReference type="Pfam" id="PF07690">
    <property type="entry name" value="MFS_1"/>
    <property type="match status" value="1"/>
</dbReference>
<evidence type="ECO:0000256" key="8">
    <source>
        <dbReference type="SAM" id="Phobius"/>
    </source>
</evidence>
<name>A0A7J6V0U9_THATH</name>
<dbReference type="EMBL" id="JABWDY010039916">
    <property type="protein sequence ID" value="KAF5178574.1"/>
    <property type="molecule type" value="Genomic_DNA"/>
</dbReference>
<evidence type="ECO:0000256" key="3">
    <source>
        <dbReference type="ARBA" id="ARBA00022448"/>
    </source>
</evidence>
<organism evidence="10 11">
    <name type="scientific">Thalictrum thalictroides</name>
    <name type="common">Rue-anemone</name>
    <name type="synonym">Anemone thalictroides</name>
    <dbReference type="NCBI Taxonomy" id="46969"/>
    <lineage>
        <taxon>Eukaryota</taxon>
        <taxon>Viridiplantae</taxon>
        <taxon>Streptophyta</taxon>
        <taxon>Embryophyta</taxon>
        <taxon>Tracheophyta</taxon>
        <taxon>Spermatophyta</taxon>
        <taxon>Magnoliopsida</taxon>
        <taxon>Ranunculales</taxon>
        <taxon>Ranunculaceae</taxon>
        <taxon>Thalictroideae</taxon>
        <taxon>Thalictrum</taxon>
    </lineage>
</organism>
<feature type="transmembrane region" description="Helical" evidence="8">
    <location>
        <begin position="206"/>
        <end position="227"/>
    </location>
</feature>
<dbReference type="AlphaFoldDB" id="A0A7J6V0U9"/>
<comment type="similarity">
    <text evidence="2">Belongs to the major facilitator superfamily. Organophosphate:Pi antiporter (OPA) (TC 2.A.1.4) family.</text>
</comment>
<feature type="transmembrane region" description="Helical" evidence="8">
    <location>
        <begin position="457"/>
        <end position="483"/>
    </location>
</feature>
<protein>
    <submittedName>
        <fullName evidence="10">Glucose-6-phosphate exchanger slc37a2</fullName>
    </submittedName>
</protein>
<evidence type="ECO:0000256" key="2">
    <source>
        <dbReference type="ARBA" id="ARBA00009598"/>
    </source>
</evidence>
<evidence type="ECO:0000256" key="1">
    <source>
        <dbReference type="ARBA" id="ARBA00004141"/>
    </source>
</evidence>
<evidence type="ECO:0000313" key="10">
    <source>
        <dbReference type="EMBL" id="KAF5178574.1"/>
    </source>
</evidence>
<dbReference type="GO" id="GO:0055062">
    <property type="term" value="P:phosphate ion homeostasis"/>
    <property type="evidence" value="ECO:0007669"/>
    <property type="project" value="UniProtKB-ARBA"/>
</dbReference>
<dbReference type="PANTHER" id="PTHR43184:SF12">
    <property type="entry name" value="SUGAR PHOSPHATE EXCHANGER 3"/>
    <property type="match status" value="1"/>
</dbReference>
<feature type="transmembrane region" description="Helical" evidence="8">
    <location>
        <begin position="309"/>
        <end position="342"/>
    </location>
</feature>
<dbReference type="GO" id="GO:0016020">
    <property type="term" value="C:membrane"/>
    <property type="evidence" value="ECO:0007669"/>
    <property type="project" value="UniProtKB-SubCell"/>
</dbReference>
<evidence type="ECO:0000256" key="5">
    <source>
        <dbReference type="ARBA" id="ARBA00022692"/>
    </source>
</evidence>
<keyword evidence="5 8" id="KW-0812">Transmembrane</keyword>
<feature type="transmembrane region" description="Helical" evidence="8">
    <location>
        <begin position="416"/>
        <end position="436"/>
    </location>
</feature>
<comment type="subcellular location">
    <subcellularLocation>
        <location evidence="1">Membrane</location>
        <topology evidence="1">Multi-pass membrane protein</topology>
    </subcellularLocation>
</comment>
<dbReference type="InterPro" id="IPR036259">
    <property type="entry name" value="MFS_trans_sf"/>
</dbReference>
<dbReference type="FunFam" id="1.20.1250.20:FF:000028">
    <property type="entry name" value="Sugar phosphate exchanger 3 isoform 1"/>
    <property type="match status" value="1"/>
</dbReference>
<proteinExistence type="inferred from homology"/>
<dbReference type="OrthoDB" id="3639251at2759"/>
<keyword evidence="4" id="KW-0762">Sugar transport</keyword>
<evidence type="ECO:0000259" key="9">
    <source>
        <dbReference type="PROSITE" id="PS50850"/>
    </source>
</evidence>
<evidence type="ECO:0000313" key="11">
    <source>
        <dbReference type="Proteomes" id="UP000554482"/>
    </source>
</evidence>
<feature type="transmembrane region" description="Helical" evidence="8">
    <location>
        <begin position="138"/>
        <end position="160"/>
    </location>
</feature>
<reference evidence="10 11" key="1">
    <citation type="submission" date="2020-06" db="EMBL/GenBank/DDBJ databases">
        <title>Transcriptomic and genomic resources for Thalictrum thalictroides and T. hernandezii: Facilitating candidate gene discovery in an emerging model plant lineage.</title>
        <authorList>
            <person name="Arias T."/>
            <person name="Riano-Pachon D.M."/>
            <person name="Di Stilio V.S."/>
        </authorList>
    </citation>
    <scope>NUCLEOTIDE SEQUENCE [LARGE SCALE GENOMIC DNA]</scope>
    <source>
        <strain evidence="11">cv. WT478/WT964</strain>
        <tissue evidence="10">Leaves</tissue>
    </source>
</reference>
<dbReference type="PROSITE" id="PS50850">
    <property type="entry name" value="MFS"/>
    <property type="match status" value="1"/>
</dbReference>
<evidence type="ECO:0000256" key="7">
    <source>
        <dbReference type="ARBA" id="ARBA00023136"/>
    </source>
</evidence>
<dbReference type="SUPFAM" id="SSF103473">
    <property type="entry name" value="MFS general substrate transporter"/>
    <property type="match status" value="1"/>
</dbReference>
<feature type="transmembrane region" description="Helical" evidence="8">
    <location>
        <begin position="166"/>
        <end position="194"/>
    </location>
</feature>
<keyword evidence="7 8" id="KW-0472">Membrane</keyword>
<feature type="transmembrane region" description="Helical" evidence="8">
    <location>
        <begin position="30"/>
        <end position="48"/>
    </location>
</feature>
<dbReference type="InterPro" id="IPR020846">
    <property type="entry name" value="MFS_dom"/>
</dbReference>
<feature type="transmembrane region" description="Helical" evidence="8">
    <location>
        <begin position="390"/>
        <end position="410"/>
    </location>
</feature>
<keyword evidence="11" id="KW-1185">Reference proteome</keyword>
<evidence type="ECO:0000256" key="6">
    <source>
        <dbReference type="ARBA" id="ARBA00022989"/>
    </source>
</evidence>
<feature type="transmembrane region" description="Helical" evidence="8">
    <location>
        <begin position="489"/>
        <end position="510"/>
    </location>
</feature>
<keyword evidence="3" id="KW-0813">Transport</keyword>
<dbReference type="Proteomes" id="UP000554482">
    <property type="component" value="Unassembled WGS sequence"/>
</dbReference>
<dbReference type="Gene3D" id="1.20.1250.20">
    <property type="entry name" value="MFS general substrate transporter like domains"/>
    <property type="match status" value="2"/>
</dbReference>
<dbReference type="GO" id="GO:0022857">
    <property type="term" value="F:transmembrane transporter activity"/>
    <property type="evidence" value="ECO:0007669"/>
    <property type="project" value="InterPro"/>
</dbReference>
<feature type="domain" description="Major facilitator superfamily (MFS) profile" evidence="9">
    <location>
        <begin position="37"/>
        <end position="514"/>
    </location>
</feature>